<accession>A0A382RTL5</accession>
<sequence>MVSNPANHTGRLYLSNVSTESVKLSTWFTEQYGTKVFRICAFPCAAIKMTTRIKCFVRNWLSNNTKIHKEDKFDSGSTGLLQAALGSLEDMGFGGVIAGVAQMSVDEGGFLFTAGAKTLSICISRNVNLGLTTDTVTCTKPYSKRSNLPPYLVKPLREKDLGALQDMTINHPKNAVNPTSSILSPISTLARC</sequence>
<dbReference type="AlphaFoldDB" id="A0A382RTL5"/>
<dbReference type="EMBL" id="UINC01123977">
    <property type="protein sequence ID" value="SVD00810.1"/>
    <property type="molecule type" value="Genomic_DNA"/>
</dbReference>
<reference evidence="1" key="1">
    <citation type="submission" date="2018-05" db="EMBL/GenBank/DDBJ databases">
        <authorList>
            <person name="Lanie J.A."/>
            <person name="Ng W.-L."/>
            <person name="Kazmierczak K.M."/>
            <person name="Andrzejewski T.M."/>
            <person name="Davidsen T.M."/>
            <person name="Wayne K.J."/>
            <person name="Tettelin H."/>
            <person name="Glass J.I."/>
            <person name="Rusch D."/>
            <person name="Podicherti R."/>
            <person name="Tsui H.-C.T."/>
            <person name="Winkler M.E."/>
        </authorList>
    </citation>
    <scope>NUCLEOTIDE SEQUENCE</scope>
</reference>
<evidence type="ECO:0000313" key="1">
    <source>
        <dbReference type="EMBL" id="SVD00810.1"/>
    </source>
</evidence>
<organism evidence="1">
    <name type="scientific">marine metagenome</name>
    <dbReference type="NCBI Taxonomy" id="408172"/>
    <lineage>
        <taxon>unclassified sequences</taxon>
        <taxon>metagenomes</taxon>
        <taxon>ecological metagenomes</taxon>
    </lineage>
</organism>
<name>A0A382RTL5_9ZZZZ</name>
<proteinExistence type="predicted"/>
<protein>
    <submittedName>
        <fullName evidence="1">Uncharacterized protein</fullName>
    </submittedName>
</protein>
<gene>
    <name evidence="1" type="ORF">METZ01_LOCUS353664</name>
</gene>